<organism evidence="2 3">
    <name type="scientific">Chlorogloeopsis fritschii PCC 6912</name>
    <dbReference type="NCBI Taxonomy" id="211165"/>
    <lineage>
        <taxon>Bacteria</taxon>
        <taxon>Bacillati</taxon>
        <taxon>Cyanobacteriota</taxon>
        <taxon>Cyanophyceae</taxon>
        <taxon>Nostocales</taxon>
        <taxon>Chlorogloeopsidaceae</taxon>
        <taxon>Chlorogloeopsis</taxon>
    </lineage>
</organism>
<dbReference type="RefSeq" id="WP_016873387.1">
    <property type="nucleotide sequence ID" value="NZ_AJLN01000043.1"/>
</dbReference>
<keyword evidence="3" id="KW-1185">Reference proteome</keyword>
<dbReference type="AlphaFoldDB" id="A0A433N6A1"/>
<protein>
    <submittedName>
        <fullName evidence="2">Uncharacterized protein</fullName>
    </submittedName>
</protein>
<dbReference type="OrthoDB" id="491020at2"/>
<name>A0A433N6A1_CHLFR</name>
<comment type="caution">
    <text evidence="2">The sequence shown here is derived from an EMBL/GenBank/DDBJ whole genome shotgun (WGS) entry which is preliminary data.</text>
</comment>
<gene>
    <name evidence="2" type="ORF">PCC6912_39870</name>
</gene>
<evidence type="ECO:0000313" key="2">
    <source>
        <dbReference type="EMBL" id="RUR77028.1"/>
    </source>
</evidence>
<evidence type="ECO:0000313" key="3">
    <source>
        <dbReference type="Proteomes" id="UP000268857"/>
    </source>
</evidence>
<sequence length="101" mass="11423">MSVRKAQYALKFLCEAGFLIQEKRKGRTDQYRITHSREWAKPEDLEAIRERVTGVKRKKSKNKSQSARSKPPAAKESNEIDSISSPVADRDMVGSSNGKNN</sequence>
<feature type="region of interest" description="Disordered" evidence="1">
    <location>
        <begin position="51"/>
        <end position="101"/>
    </location>
</feature>
<evidence type="ECO:0000256" key="1">
    <source>
        <dbReference type="SAM" id="MobiDB-lite"/>
    </source>
</evidence>
<accession>A0A433N6A1</accession>
<reference evidence="2 3" key="1">
    <citation type="journal article" date="2019" name="Genome Biol. Evol.">
        <title>Day and night: Metabolic profiles and evolutionary relationships of six axenic non-marine cyanobacteria.</title>
        <authorList>
            <person name="Will S.E."/>
            <person name="Henke P."/>
            <person name="Boedeker C."/>
            <person name="Huang S."/>
            <person name="Brinkmann H."/>
            <person name="Rohde M."/>
            <person name="Jarek M."/>
            <person name="Friedl T."/>
            <person name="Seufert S."/>
            <person name="Schumacher M."/>
            <person name="Overmann J."/>
            <person name="Neumann-Schaal M."/>
            <person name="Petersen J."/>
        </authorList>
    </citation>
    <scope>NUCLEOTIDE SEQUENCE [LARGE SCALE GENOMIC DNA]</scope>
    <source>
        <strain evidence="2 3">PCC 6912</strain>
    </source>
</reference>
<dbReference type="Proteomes" id="UP000268857">
    <property type="component" value="Unassembled WGS sequence"/>
</dbReference>
<proteinExistence type="predicted"/>
<dbReference type="EMBL" id="RSCJ01000018">
    <property type="protein sequence ID" value="RUR77028.1"/>
    <property type="molecule type" value="Genomic_DNA"/>
</dbReference>